<reference evidence="2" key="1">
    <citation type="submission" date="2014-10" db="EMBL/GenBank/DDBJ databases">
        <authorList>
            <person name="King R."/>
        </authorList>
    </citation>
    <scope>NUCLEOTIDE SEQUENCE [LARGE SCALE GENOMIC DNA]</scope>
    <source>
        <strain evidence="2">A3/5</strain>
    </source>
</reference>
<protein>
    <recommendedName>
        <fullName evidence="3">F-box domain-containing protein</fullName>
    </recommendedName>
</protein>
<accession>A0A2L2TJU1</accession>
<dbReference type="AlphaFoldDB" id="A0A2L2TJU1"/>
<organism evidence="1 2">
    <name type="scientific">Fusarium venenatum</name>
    <dbReference type="NCBI Taxonomy" id="56646"/>
    <lineage>
        <taxon>Eukaryota</taxon>
        <taxon>Fungi</taxon>
        <taxon>Dikarya</taxon>
        <taxon>Ascomycota</taxon>
        <taxon>Pezizomycotina</taxon>
        <taxon>Sordariomycetes</taxon>
        <taxon>Hypocreomycetidae</taxon>
        <taxon>Hypocreales</taxon>
        <taxon>Nectriaceae</taxon>
        <taxon>Fusarium</taxon>
    </lineage>
</organism>
<keyword evidence="2" id="KW-1185">Reference proteome</keyword>
<dbReference type="RefSeq" id="XP_025584250.1">
    <property type="nucleotide sequence ID" value="XM_025733333.1"/>
</dbReference>
<evidence type="ECO:0000313" key="2">
    <source>
        <dbReference type="Proteomes" id="UP000245910"/>
    </source>
</evidence>
<evidence type="ECO:0008006" key="3">
    <source>
        <dbReference type="Google" id="ProtNLM"/>
    </source>
</evidence>
<dbReference type="EMBL" id="LN649230">
    <property type="protein sequence ID" value="CEI60530.1"/>
    <property type="molecule type" value="Genomic_DNA"/>
</dbReference>
<proteinExistence type="predicted"/>
<name>A0A2L2TJU1_9HYPO</name>
<dbReference type="GeneID" id="37256605"/>
<dbReference type="KEGG" id="fvn:FVRRES_04966"/>
<sequence length="116" mass="13718">MALCAQPRRKPQGIENLLAYTLAKTSSFLDFGEVLNFAQVSRRLNDVVKPHEWVPLHTRHQFLTEKWTNRTQNMGIFPATELLCFECFKIRPVFSFTHQYRRRARDSPEEIWTTCC</sequence>
<evidence type="ECO:0000313" key="1">
    <source>
        <dbReference type="EMBL" id="CEI60530.1"/>
    </source>
</evidence>
<dbReference type="Proteomes" id="UP000245910">
    <property type="component" value="Chromosome II"/>
</dbReference>